<keyword evidence="3" id="KW-0472">Membrane</keyword>
<dbReference type="AlphaFoldDB" id="A0A672USU4"/>
<feature type="coiled-coil region" evidence="1">
    <location>
        <begin position="309"/>
        <end position="361"/>
    </location>
</feature>
<dbReference type="Proteomes" id="UP000472266">
    <property type="component" value="Chromosome 21"/>
</dbReference>
<feature type="coiled-coil region" evidence="1">
    <location>
        <begin position="113"/>
        <end position="140"/>
    </location>
</feature>
<keyword evidence="5" id="KW-1185">Reference proteome</keyword>
<evidence type="ECO:0000313" key="5">
    <source>
        <dbReference type="Proteomes" id="UP000472266"/>
    </source>
</evidence>
<dbReference type="Ensembl" id="ENSSHBT00005022151.1">
    <property type="protein sequence ID" value="ENSSHBP00005018526.1"/>
    <property type="gene ID" value="ENSSHBG00005015986.1"/>
</dbReference>
<reference evidence="4" key="3">
    <citation type="submission" date="2025-09" db="UniProtKB">
        <authorList>
            <consortium name="Ensembl"/>
        </authorList>
    </citation>
    <scope>IDENTIFICATION</scope>
</reference>
<proteinExistence type="predicted"/>
<dbReference type="GO" id="GO:0043114">
    <property type="term" value="P:regulation of vascular permeability"/>
    <property type="evidence" value="ECO:0007669"/>
    <property type="project" value="TreeGrafter"/>
</dbReference>
<feature type="region of interest" description="Disordered" evidence="2">
    <location>
        <begin position="1"/>
        <end position="25"/>
    </location>
</feature>
<reference evidence="4 5" key="1">
    <citation type="submission" date="2019-11" db="EMBL/GenBank/DDBJ databases">
        <title>Strigops habroptila (kakapo) genome, bStrHab1, primary haplotype, v2.</title>
        <authorList>
            <person name="Jarvis E.D."/>
            <person name="Howard J."/>
            <person name="Rhie A."/>
            <person name="Phillippy A."/>
            <person name="Korlach J."/>
            <person name="Digby A."/>
            <person name="Iorns D."/>
            <person name="Eason D."/>
            <person name="Robertson B."/>
            <person name="Raemaekers T."/>
            <person name="Howe K."/>
            <person name="Lewin H."/>
            <person name="Damas J."/>
            <person name="Hastie A."/>
            <person name="Tracey A."/>
            <person name="Chow W."/>
            <person name="Fedrigo O."/>
        </authorList>
    </citation>
    <scope>NUCLEOTIDE SEQUENCE [LARGE SCALE GENOMIC DNA]</scope>
</reference>
<dbReference type="InParanoid" id="A0A672USU4"/>
<evidence type="ECO:0000256" key="3">
    <source>
        <dbReference type="SAM" id="Phobius"/>
    </source>
</evidence>
<keyword evidence="3" id="KW-1133">Transmembrane helix</keyword>
<gene>
    <name evidence="4" type="primary">PLVAP</name>
</gene>
<feature type="region of interest" description="Disordered" evidence="2">
    <location>
        <begin position="677"/>
        <end position="717"/>
    </location>
</feature>
<dbReference type="GO" id="GO:0002693">
    <property type="term" value="P:positive regulation of cellular extravasation"/>
    <property type="evidence" value="ECO:0007669"/>
    <property type="project" value="TreeGrafter"/>
</dbReference>
<dbReference type="GeneTree" id="ENSGT00390000006166"/>
<evidence type="ECO:0000256" key="1">
    <source>
        <dbReference type="SAM" id="Coils"/>
    </source>
</evidence>
<sequence>MLRPGSAKKGLPQAWGAQSTGGMEKSSYPMAKFGLEAKEVMPKRDCGFYVKYIFLFTSLIQFLIILGLVLFMVYGNAQAGTDTHLRLLEEQLQDRYSKIIALGERNINLTRTLNATLKEKQSLQALAQKVQRELEKCNSSQTPNPIPKLQEMMKIIFYQKTKLDECHMTIGLINASCSTDKVLLRSQLDQAAQAKKEQEENCRKEGALLSKATAEQESCQQELYNSRSLLESTRHNLELHKQECSTLRSDISYSFQRIKEMLSPYSCTAVHDQLNWLTQRTERLFLWQQDRDTKYVGKSVCEASLSQCHQNCSREKHELEKRLQDSEKQVKGGQEEKKKLLAEKEQLGKELEEKSKAAAQAWYFKDQLSICMGSKMDTFFDITGSRVRPGPFTSTSAFVDALRNQGIFGNMGELRGGKRCGTLRATLPPSTQPGSGLLHPTRQDQRGGDPALGAEDHGAVHIHPQDPQVRGAGTGPHWAGGYQGPQHQGLILPSPQWLTAEQHMDNSSEGLQDQPRQHFPQHRRQIPARSKREALGLPPPAQREPGPPFHVSFPVSLRSSHPARSPSPCMYLAAVNRASPEHQHRSPHECLDACERDTEAMAGMESGNIPSQLHMLLGSGKRARPSEREALGSLILPRSPLGPPGRTGAVMNLRLPLTDLWPCFPLLPVERAFPAGRAARTPSPASTHSSRHGPFPSPAPASTPSSHSGPQSPTWIPQTRSIWGYRQQCAPAAFHCPRMGTAPGPPIHAQPQHGNWGDEGAPPMSKLLGDPLAARGSPGPPLQINS</sequence>
<keyword evidence="3" id="KW-0812">Transmembrane</keyword>
<feature type="region of interest" description="Disordered" evidence="2">
    <location>
        <begin position="503"/>
        <end position="548"/>
    </location>
</feature>
<evidence type="ECO:0000256" key="2">
    <source>
        <dbReference type="SAM" id="MobiDB-lite"/>
    </source>
</evidence>
<evidence type="ECO:0000313" key="4">
    <source>
        <dbReference type="Ensembl" id="ENSSHBP00005018526.1"/>
    </source>
</evidence>
<protein>
    <submittedName>
        <fullName evidence="4">Plasmalemma vesicle associated protein</fullName>
    </submittedName>
</protein>
<dbReference type="InterPro" id="IPR009538">
    <property type="entry name" value="PV-1"/>
</dbReference>
<reference evidence="4" key="2">
    <citation type="submission" date="2025-08" db="UniProtKB">
        <authorList>
            <consortium name="Ensembl"/>
        </authorList>
    </citation>
    <scope>IDENTIFICATION</scope>
</reference>
<dbReference type="PANTHER" id="PTHR21687:SF5">
    <property type="entry name" value="PLASMALEMMA VESICLE-ASSOCIATED PROTEIN"/>
    <property type="match status" value="1"/>
</dbReference>
<organism evidence="4 5">
    <name type="scientific">Strigops habroptila</name>
    <name type="common">Kakapo</name>
    <dbReference type="NCBI Taxonomy" id="2489341"/>
    <lineage>
        <taxon>Eukaryota</taxon>
        <taxon>Metazoa</taxon>
        <taxon>Chordata</taxon>
        <taxon>Craniata</taxon>
        <taxon>Vertebrata</taxon>
        <taxon>Euteleostomi</taxon>
        <taxon>Archelosauria</taxon>
        <taxon>Archosauria</taxon>
        <taxon>Dinosauria</taxon>
        <taxon>Saurischia</taxon>
        <taxon>Theropoda</taxon>
        <taxon>Coelurosauria</taxon>
        <taxon>Aves</taxon>
        <taxon>Neognathae</taxon>
        <taxon>Neoaves</taxon>
        <taxon>Telluraves</taxon>
        <taxon>Australaves</taxon>
        <taxon>Psittaciformes</taxon>
        <taxon>Psittacidae</taxon>
        <taxon>Strigops</taxon>
    </lineage>
</organism>
<keyword evidence="1" id="KW-0175">Coiled coil</keyword>
<name>A0A672USU4_STRHB</name>
<feature type="region of interest" description="Disordered" evidence="2">
    <location>
        <begin position="736"/>
        <end position="786"/>
    </location>
</feature>
<feature type="compositionally biased region" description="Pro residues" evidence="2">
    <location>
        <begin position="537"/>
        <end position="548"/>
    </location>
</feature>
<accession>A0A672USU4</accession>
<feature type="region of interest" description="Disordered" evidence="2">
    <location>
        <begin position="427"/>
        <end position="454"/>
    </location>
</feature>
<feature type="transmembrane region" description="Helical" evidence="3">
    <location>
        <begin position="52"/>
        <end position="74"/>
    </location>
</feature>
<dbReference type="PANTHER" id="PTHR21687">
    <property type="entry name" value="PLASMALEMMA VESICLE-ASSOCIATED PROTEIN"/>
    <property type="match status" value="1"/>
</dbReference>
<dbReference type="Pfam" id="PF06637">
    <property type="entry name" value="PV-1"/>
    <property type="match status" value="1"/>
</dbReference>